<organism evidence="8 9">
    <name type="scientific">Chromatocurvus halotolerans</name>
    <dbReference type="NCBI Taxonomy" id="1132028"/>
    <lineage>
        <taxon>Bacteria</taxon>
        <taxon>Pseudomonadati</taxon>
        <taxon>Pseudomonadota</taxon>
        <taxon>Gammaproteobacteria</taxon>
        <taxon>Cellvibrionales</taxon>
        <taxon>Halieaceae</taxon>
        <taxon>Chromatocurvus</taxon>
    </lineage>
</organism>
<name>A0A4R2KKD2_9GAMM</name>
<evidence type="ECO:0000256" key="3">
    <source>
        <dbReference type="ARBA" id="ARBA00022692"/>
    </source>
</evidence>
<accession>A0A4R2KKD2</accession>
<dbReference type="Pfam" id="PF09335">
    <property type="entry name" value="VTT_dom"/>
    <property type="match status" value="1"/>
</dbReference>
<dbReference type="InterPro" id="IPR015414">
    <property type="entry name" value="TMEM64"/>
</dbReference>
<evidence type="ECO:0000259" key="7">
    <source>
        <dbReference type="Pfam" id="PF09335"/>
    </source>
</evidence>
<evidence type="ECO:0000256" key="5">
    <source>
        <dbReference type="ARBA" id="ARBA00023136"/>
    </source>
</evidence>
<protein>
    <recommendedName>
        <fullName evidence="6">TVP38/TMEM64 family membrane protein</fullName>
    </recommendedName>
</protein>
<dbReference type="OrthoDB" id="9800167at2"/>
<dbReference type="InterPro" id="IPR032816">
    <property type="entry name" value="VTT_dom"/>
</dbReference>
<keyword evidence="9" id="KW-1185">Reference proteome</keyword>
<keyword evidence="3 6" id="KW-0812">Transmembrane</keyword>
<evidence type="ECO:0000256" key="1">
    <source>
        <dbReference type="ARBA" id="ARBA00004651"/>
    </source>
</evidence>
<feature type="transmembrane region" description="Helical" evidence="6">
    <location>
        <begin position="159"/>
        <end position="179"/>
    </location>
</feature>
<evidence type="ECO:0000256" key="6">
    <source>
        <dbReference type="RuleBase" id="RU366058"/>
    </source>
</evidence>
<feature type="transmembrane region" description="Helical" evidence="6">
    <location>
        <begin position="199"/>
        <end position="216"/>
    </location>
</feature>
<dbReference type="PANTHER" id="PTHR12677">
    <property type="entry name" value="GOLGI APPARATUS MEMBRANE PROTEIN TVP38-RELATED"/>
    <property type="match status" value="1"/>
</dbReference>
<keyword evidence="4 6" id="KW-1133">Transmembrane helix</keyword>
<comment type="subcellular location">
    <subcellularLocation>
        <location evidence="1 6">Cell membrane</location>
        <topology evidence="1 6">Multi-pass membrane protein</topology>
    </subcellularLocation>
</comment>
<dbReference type="Proteomes" id="UP000294980">
    <property type="component" value="Unassembled WGS sequence"/>
</dbReference>
<evidence type="ECO:0000313" key="9">
    <source>
        <dbReference type="Proteomes" id="UP000294980"/>
    </source>
</evidence>
<gene>
    <name evidence="8" type="ORF">EV688_1135</name>
</gene>
<evidence type="ECO:0000256" key="2">
    <source>
        <dbReference type="ARBA" id="ARBA00022475"/>
    </source>
</evidence>
<feature type="domain" description="VTT" evidence="7">
    <location>
        <begin position="61"/>
        <end position="179"/>
    </location>
</feature>
<dbReference type="EMBL" id="SLWX01000013">
    <property type="protein sequence ID" value="TCO74451.1"/>
    <property type="molecule type" value="Genomic_DNA"/>
</dbReference>
<dbReference type="RefSeq" id="WP_117319015.1">
    <property type="nucleotide sequence ID" value="NZ_QQSW01000017.1"/>
</dbReference>
<dbReference type="GO" id="GO:0005886">
    <property type="term" value="C:plasma membrane"/>
    <property type="evidence" value="ECO:0007669"/>
    <property type="project" value="UniProtKB-SubCell"/>
</dbReference>
<feature type="transmembrane region" description="Helical" evidence="6">
    <location>
        <begin position="6"/>
        <end position="25"/>
    </location>
</feature>
<keyword evidence="5 6" id="KW-0472">Membrane</keyword>
<proteinExistence type="inferred from homology"/>
<comment type="similarity">
    <text evidence="6">Belongs to the TVP38/TMEM64 family.</text>
</comment>
<sequence length="237" mass="26108">MQSPIAAIAASALAVAALVAVLFWLDIDEQILHVLRWIEGQGVLSIVWFVLIMAAAVVLLLPGVLFTTGAGFVFGVLEGTAYVVIGTTLGACLAFLISRYCTGERLRTWIRSHARFHSVTREMEQHDFKVVLLTRLIPFFPGKLSNYYFGLTGFSFRGYALGTLLGLVPFSLHNVYLGSLAADLVTVEAREYGRTPVEWAVYGIGFVATVVAVLYLNRLARRALSRYEANAQETRET</sequence>
<comment type="caution">
    <text evidence="8">The sequence shown here is derived from an EMBL/GenBank/DDBJ whole genome shotgun (WGS) entry which is preliminary data.</text>
</comment>
<reference evidence="8 9" key="1">
    <citation type="submission" date="2019-03" db="EMBL/GenBank/DDBJ databases">
        <title>Genomic Encyclopedia of Type Strains, Phase IV (KMG-IV): sequencing the most valuable type-strain genomes for metagenomic binning, comparative biology and taxonomic classification.</title>
        <authorList>
            <person name="Goeker M."/>
        </authorList>
    </citation>
    <scope>NUCLEOTIDE SEQUENCE [LARGE SCALE GENOMIC DNA]</scope>
    <source>
        <strain evidence="8 9">DSM 23344</strain>
    </source>
</reference>
<keyword evidence="2 6" id="KW-1003">Cell membrane</keyword>
<feature type="transmembrane region" description="Helical" evidence="6">
    <location>
        <begin position="80"/>
        <end position="101"/>
    </location>
</feature>
<feature type="transmembrane region" description="Helical" evidence="6">
    <location>
        <begin position="46"/>
        <end position="74"/>
    </location>
</feature>
<dbReference type="PANTHER" id="PTHR12677:SF59">
    <property type="entry name" value="GOLGI APPARATUS MEMBRANE PROTEIN TVP38-RELATED"/>
    <property type="match status" value="1"/>
</dbReference>
<evidence type="ECO:0000256" key="4">
    <source>
        <dbReference type="ARBA" id="ARBA00022989"/>
    </source>
</evidence>
<dbReference type="AlphaFoldDB" id="A0A4R2KKD2"/>
<evidence type="ECO:0000313" key="8">
    <source>
        <dbReference type="EMBL" id="TCO74451.1"/>
    </source>
</evidence>